<sequence>MATPRSDVLRLLGILPSSSDSSNSSSKSGNKVAPSVITQEQYDELLAMLSSGNINPSSHLAGYPYGHKGCRIYDIESHSIYTSRDVIFHEGIFPFRDVPRFFAPSSTVIPLLVHDNKNFDFSPHPSPPVPNGHVDTLNNSALANLDVVDDDPPLITEPVSAHNPVPLPSLVLPTSPPSTTSLLG</sequence>
<name>A0A5J5AH92_9ASTE</name>
<evidence type="ECO:0000313" key="2">
    <source>
        <dbReference type="EMBL" id="KAA8529960.1"/>
    </source>
</evidence>
<dbReference type="AlphaFoldDB" id="A0A5J5AH92"/>
<dbReference type="Pfam" id="PF25597">
    <property type="entry name" value="SH3_retrovirus"/>
    <property type="match status" value="1"/>
</dbReference>
<reference evidence="2 3" key="1">
    <citation type="submission" date="2019-09" db="EMBL/GenBank/DDBJ databases">
        <title>A chromosome-level genome assembly of the Chinese tupelo Nyssa sinensis.</title>
        <authorList>
            <person name="Yang X."/>
            <person name="Kang M."/>
            <person name="Yang Y."/>
            <person name="Xiong H."/>
            <person name="Wang M."/>
            <person name="Zhang Z."/>
            <person name="Wang Z."/>
            <person name="Wu H."/>
            <person name="Ma T."/>
            <person name="Liu J."/>
            <person name="Xi Z."/>
        </authorList>
    </citation>
    <scope>NUCLEOTIDE SEQUENCE [LARGE SCALE GENOMIC DNA]</scope>
    <source>
        <strain evidence="2">J267</strain>
        <tissue evidence="2">Leaf</tissue>
    </source>
</reference>
<organism evidence="2 3">
    <name type="scientific">Nyssa sinensis</name>
    <dbReference type="NCBI Taxonomy" id="561372"/>
    <lineage>
        <taxon>Eukaryota</taxon>
        <taxon>Viridiplantae</taxon>
        <taxon>Streptophyta</taxon>
        <taxon>Embryophyta</taxon>
        <taxon>Tracheophyta</taxon>
        <taxon>Spermatophyta</taxon>
        <taxon>Magnoliopsida</taxon>
        <taxon>eudicotyledons</taxon>
        <taxon>Gunneridae</taxon>
        <taxon>Pentapetalae</taxon>
        <taxon>asterids</taxon>
        <taxon>Cornales</taxon>
        <taxon>Nyssaceae</taxon>
        <taxon>Nyssa</taxon>
    </lineage>
</organism>
<gene>
    <name evidence="2" type="ORF">F0562_034436</name>
</gene>
<proteinExistence type="predicted"/>
<dbReference type="OrthoDB" id="1436950at2759"/>
<protein>
    <recommendedName>
        <fullName evidence="1">Retroviral polymerase SH3-like domain-containing protein</fullName>
    </recommendedName>
</protein>
<dbReference type="Proteomes" id="UP000325577">
    <property type="component" value="Linkage Group LG20"/>
</dbReference>
<accession>A0A5J5AH92</accession>
<evidence type="ECO:0000259" key="1">
    <source>
        <dbReference type="Pfam" id="PF25597"/>
    </source>
</evidence>
<feature type="domain" description="Retroviral polymerase SH3-like" evidence="1">
    <location>
        <begin position="60"/>
        <end position="97"/>
    </location>
</feature>
<dbReference type="InterPro" id="IPR057670">
    <property type="entry name" value="SH3_retrovirus"/>
</dbReference>
<keyword evidence="3" id="KW-1185">Reference proteome</keyword>
<dbReference type="EMBL" id="CM018044">
    <property type="protein sequence ID" value="KAA8529960.1"/>
    <property type="molecule type" value="Genomic_DNA"/>
</dbReference>
<evidence type="ECO:0000313" key="3">
    <source>
        <dbReference type="Proteomes" id="UP000325577"/>
    </source>
</evidence>